<sequence>MRKSTTVAAARALPHAQKLVGGFTFESNPGIFPAVINTKTPRRISPRVLPCPTPGSDTIKKEKIKIIMDVVYYRT</sequence>
<dbReference type="Proteomes" id="UP000887565">
    <property type="component" value="Unplaced"/>
</dbReference>
<keyword evidence="1" id="KW-1185">Reference proteome</keyword>
<evidence type="ECO:0000313" key="1">
    <source>
        <dbReference type="Proteomes" id="UP000887565"/>
    </source>
</evidence>
<dbReference type="WBParaSite" id="nRc.2.0.1.t18986-RA">
    <property type="protein sequence ID" value="nRc.2.0.1.t18986-RA"/>
    <property type="gene ID" value="nRc.2.0.1.g18986"/>
</dbReference>
<accession>A0A915IXR1</accession>
<proteinExistence type="predicted"/>
<reference evidence="2" key="1">
    <citation type="submission" date="2022-11" db="UniProtKB">
        <authorList>
            <consortium name="WormBaseParasite"/>
        </authorList>
    </citation>
    <scope>IDENTIFICATION</scope>
</reference>
<dbReference type="AlphaFoldDB" id="A0A915IXR1"/>
<name>A0A915IXR1_ROMCU</name>
<organism evidence="1 2">
    <name type="scientific">Romanomermis culicivorax</name>
    <name type="common">Nematode worm</name>
    <dbReference type="NCBI Taxonomy" id="13658"/>
    <lineage>
        <taxon>Eukaryota</taxon>
        <taxon>Metazoa</taxon>
        <taxon>Ecdysozoa</taxon>
        <taxon>Nematoda</taxon>
        <taxon>Enoplea</taxon>
        <taxon>Dorylaimia</taxon>
        <taxon>Mermithida</taxon>
        <taxon>Mermithoidea</taxon>
        <taxon>Mermithidae</taxon>
        <taxon>Romanomermis</taxon>
    </lineage>
</organism>
<protein>
    <submittedName>
        <fullName evidence="2">Uncharacterized protein</fullName>
    </submittedName>
</protein>
<evidence type="ECO:0000313" key="2">
    <source>
        <dbReference type="WBParaSite" id="nRc.2.0.1.t18986-RA"/>
    </source>
</evidence>